<evidence type="ECO:0000313" key="2">
    <source>
        <dbReference type="Proteomes" id="UP001062846"/>
    </source>
</evidence>
<organism evidence="1 2">
    <name type="scientific">Rhododendron molle</name>
    <name type="common">Chinese azalea</name>
    <name type="synonym">Azalea mollis</name>
    <dbReference type="NCBI Taxonomy" id="49168"/>
    <lineage>
        <taxon>Eukaryota</taxon>
        <taxon>Viridiplantae</taxon>
        <taxon>Streptophyta</taxon>
        <taxon>Embryophyta</taxon>
        <taxon>Tracheophyta</taxon>
        <taxon>Spermatophyta</taxon>
        <taxon>Magnoliopsida</taxon>
        <taxon>eudicotyledons</taxon>
        <taxon>Gunneridae</taxon>
        <taxon>Pentapetalae</taxon>
        <taxon>asterids</taxon>
        <taxon>Ericales</taxon>
        <taxon>Ericaceae</taxon>
        <taxon>Ericoideae</taxon>
        <taxon>Rhodoreae</taxon>
        <taxon>Rhododendron</taxon>
    </lineage>
</organism>
<reference evidence="1" key="1">
    <citation type="submission" date="2022-02" db="EMBL/GenBank/DDBJ databases">
        <title>Plant Genome Project.</title>
        <authorList>
            <person name="Zhang R.-G."/>
        </authorList>
    </citation>
    <scope>NUCLEOTIDE SEQUENCE</scope>
    <source>
        <strain evidence="1">AT1</strain>
    </source>
</reference>
<comment type="caution">
    <text evidence="1">The sequence shown here is derived from an EMBL/GenBank/DDBJ whole genome shotgun (WGS) entry which is preliminary data.</text>
</comment>
<name>A0ACC0MDJ0_RHOML</name>
<evidence type="ECO:0000313" key="1">
    <source>
        <dbReference type="EMBL" id="KAI8538433.1"/>
    </source>
</evidence>
<gene>
    <name evidence="1" type="ORF">RHMOL_Rhmol09G0103000</name>
</gene>
<dbReference type="EMBL" id="CM046396">
    <property type="protein sequence ID" value="KAI8538433.1"/>
    <property type="molecule type" value="Genomic_DNA"/>
</dbReference>
<proteinExistence type="predicted"/>
<dbReference type="Proteomes" id="UP001062846">
    <property type="component" value="Chromosome 9"/>
</dbReference>
<keyword evidence="2" id="KW-1185">Reference proteome</keyword>
<protein>
    <submittedName>
        <fullName evidence="1">Uncharacterized protein</fullName>
    </submittedName>
</protein>
<accession>A0ACC0MDJ0</accession>
<sequence length="138" mass="14848">MASSPPSPPSSNVPPSFITASRDVGKALPLEAAVLGGVSSTCVLRLCRRTPIVGGSSSQFNPPETKFEAPYDAGNEALPPFNADRYIPPVHIIGHGGSLRYRPPLSNVLPEVSHKKSEQHFCFTNVKVIFLLQMILLI</sequence>